<protein>
    <recommendedName>
        <fullName evidence="9">C3H1-type domain-containing protein</fullName>
    </recommendedName>
</protein>
<dbReference type="PANTHER" id="PTHR46527">
    <property type="entry name" value="NUCLEOPORIN-LIKE PROTEIN 2"/>
    <property type="match status" value="1"/>
</dbReference>
<feature type="region of interest" description="Disordered" evidence="8">
    <location>
        <begin position="38"/>
        <end position="109"/>
    </location>
</feature>
<feature type="compositionally biased region" description="Polar residues" evidence="8">
    <location>
        <begin position="266"/>
        <end position="286"/>
    </location>
</feature>
<feature type="region of interest" description="Disordered" evidence="8">
    <location>
        <begin position="370"/>
        <end position="407"/>
    </location>
</feature>
<feature type="zinc finger region" description="C3H1-type" evidence="7">
    <location>
        <begin position="2"/>
        <end position="29"/>
    </location>
</feature>
<comment type="subcellular location">
    <subcellularLocation>
        <location evidence="1">Nucleus</location>
    </subcellularLocation>
</comment>
<feature type="domain" description="C3H1-type" evidence="9">
    <location>
        <begin position="2"/>
        <end position="29"/>
    </location>
</feature>
<proteinExistence type="predicted"/>
<dbReference type="GO" id="GO:0003677">
    <property type="term" value="F:DNA binding"/>
    <property type="evidence" value="ECO:0007669"/>
    <property type="project" value="UniProtKB-KW"/>
</dbReference>
<evidence type="ECO:0000259" key="9">
    <source>
        <dbReference type="PROSITE" id="PS50103"/>
    </source>
</evidence>
<evidence type="ECO:0000256" key="4">
    <source>
        <dbReference type="ARBA" id="ARBA00022833"/>
    </source>
</evidence>
<evidence type="ECO:0000256" key="7">
    <source>
        <dbReference type="PROSITE-ProRule" id="PRU00723"/>
    </source>
</evidence>
<dbReference type="AlphaFoldDB" id="A0A6V7QTV4"/>
<name>A0A6V7QTV4_ANACO</name>
<feature type="compositionally biased region" description="Low complexity" evidence="8">
    <location>
        <begin position="41"/>
        <end position="54"/>
    </location>
</feature>
<evidence type="ECO:0000256" key="2">
    <source>
        <dbReference type="ARBA" id="ARBA00022723"/>
    </source>
</evidence>
<feature type="compositionally biased region" description="Low complexity" evidence="8">
    <location>
        <begin position="370"/>
        <end position="383"/>
    </location>
</feature>
<dbReference type="Gene3D" id="4.10.1000.10">
    <property type="entry name" value="Zinc finger, CCCH-type"/>
    <property type="match status" value="1"/>
</dbReference>
<feature type="compositionally biased region" description="Polar residues" evidence="8">
    <location>
        <begin position="91"/>
        <end position="107"/>
    </location>
</feature>
<evidence type="ECO:0000256" key="5">
    <source>
        <dbReference type="ARBA" id="ARBA00023125"/>
    </source>
</evidence>
<feature type="region of interest" description="Disordered" evidence="8">
    <location>
        <begin position="266"/>
        <end position="310"/>
    </location>
</feature>
<dbReference type="SUPFAM" id="SSF90229">
    <property type="entry name" value="CCCH zinc finger"/>
    <property type="match status" value="1"/>
</dbReference>
<accession>A0A6V7QTV4</accession>
<dbReference type="GO" id="GO:0008270">
    <property type="term" value="F:zinc ion binding"/>
    <property type="evidence" value="ECO:0007669"/>
    <property type="project" value="UniProtKB-KW"/>
</dbReference>
<sequence>MNRRQEPCRNFLRGSCKYGAQCKFLHVSLQQSKSNSFGFGTQSTSQSIQTSQQQKPNPYGFGVQNNSQLKGASDFGARNQSPAKPFENKWTRSSSVAPSKQTDTQPQAPVHICTDPESCKRQIAEDFKNEAPIWKLTCYSHGKNGPCDILGDISFEELRAVAYEDARQGCSLQSIVERERNLLNSKLLEFDNLLRNPYVLQKSGVPMVGPSPGTNSVAPFGASQSNAPPVFSSFSQLGAATNAGSSFRQFCLFFFRASAPGTPSNTVFGQSNSFQNPSQNTTFGQLSSSQNSSPNNIFGQSNSFQNTSQSTNFGRSNSFLNTSQASAGFEMKFGPPVAFGSQLASQPFGSSPGIGMSNFSAGDFKATNNQFFPQSGSSSSQSKSFDDWLKVPSDSANQSSNEDTHSESIDASIWLKKEWSIGEIPEEEPPKGFVPKGFDNLIRQKFQGKQKLKKVYFLLPEAERYLMLSARSPTYGFKKSSSPGTRKEDNKNRESLMFTGRLVLMHYQAIHANAVPVCFVYLYACACTCDAFYPHASRAYLETATRGVRDKRRRKQALVSARSNVRKTSMLGDLAIPIQLHFDSGS</sequence>
<feature type="compositionally biased region" description="Low complexity" evidence="8">
    <location>
        <begin position="287"/>
        <end position="310"/>
    </location>
</feature>
<keyword evidence="4 7" id="KW-0862">Zinc</keyword>
<organism evidence="10">
    <name type="scientific">Ananas comosus var. bracteatus</name>
    <name type="common">red pineapple</name>
    <dbReference type="NCBI Taxonomy" id="296719"/>
    <lineage>
        <taxon>Eukaryota</taxon>
        <taxon>Viridiplantae</taxon>
        <taxon>Streptophyta</taxon>
        <taxon>Embryophyta</taxon>
        <taxon>Tracheophyta</taxon>
        <taxon>Spermatophyta</taxon>
        <taxon>Magnoliopsida</taxon>
        <taxon>Liliopsida</taxon>
        <taxon>Poales</taxon>
        <taxon>Bromeliaceae</taxon>
        <taxon>Bromelioideae</taxon>
        <taxon>Ananas</taxon>
    </lineage>
</organism>
<dbReference type="EMBL" id="CAJEUB010000020">
    <property type="protein sequence ID" value="CAD1846579.1"/>
    <property type="molecule type" value="Genomic_DNA"/>
</dbReference>
<dbReference type="PROSITE" id="PS50103">
    <property type="entry name" value="ZF_C3H1"/>
    <property type="match status" value="1"/>
</dbReference>
<evidence type="ECO:0000256" key="3">
    <source>
        <dbReference type="ARBA" id="ARBA00022771"/>
    </source>
</evidence>
<dbReference type="SMART" id="SM00356">
    <property type="entry name" value="ZnF_C3H1"/>
    <property type="match status" value="1"/>
</dbReference>
<evidence type="ECO:0000313" key="10">
    <source>
        <dbReference type="EMBL" id="CAD1846579.1"/>
    </source>
</evidence>
<evidence type="ECO:0000256" key="6">
    <source>
        <dbReference type="ARBA" id="ARBA00023242"/>
    </source>
</evidence>
<keyword evidence="5" id="KW-0238">DNA-binding</keyword>
<gene>
    <name evidence="10" type="ORF">CB5_LOCUS29790</name>
</gene>
<keyword evidence="2 7" id="KW-0479">Metal-binding</keyword>
<keyword evidence="3 7" id="KW-0863">Zinc-finger</keyword>
<dbReference type="GO" id="GO:0005634">
    <property type="term" value="C:nucleus"/>
    <property type="evidence" value="ECO:0007669"/>
    <property type="project" value="UniProtKB-SubCell"/>
</dbReference>
<reference evidence="10" key="1">
    <citation type="submission" date="2020-07" db="EMBL/GenBank/DDBJ databases">
        <authorList>
            <person name="Lin J."/>
        </authorList>
    </citation>
    <scope>NUCLEOTIDE SEQUENCE</scope>
</reference>
<dbReference type="InterPro" id="IPR051767">
    <property type="entry name" value="Nucleoporin_NUP42"/>
</dbReference>
<keyword evidence="6" id="KW-0539">Nucleus</keyword>
<evidence type="ECO:0000256" key="1">
    <source>
        <dbReference type="ARBA" id="ARBA00004123"/>
    </source>
</evidence>
<dbReference type="PANTHER" id="PTHR46527:SF1">
    <property type="entry name" value="NUCLEOPORIN NUP42"/>
    <property type="match status" value="1"/>
</dbReference>
<dbReference type="Pfam" id="PF00642">
    <property type="entry name" value="zf-CCCH"/>
    <property type="match status" value="1"/>
</dbReference>
<dbReference type="InterPro" id="IPR000571">
    <property type="entry name" value="Znf_CCCH"/>
</dbReference>
<dbReference type="InterPro" id="IPR036855">
    <property type="entry name" value="Znf_CCCH_sf"/>
</dbReference>
<evidence type="ECO:0000256" key="8">
    <source>
        <dbReference type="SAM" id="MobiDB-lite"/>
    </source>
</evidence>